<dbReference type="Proteomes" id="UP001197093">
    <property type="component" value="Unassembled WGS sequence"/>
</dbReference>
<feature type="domain" description="UDENN" evidence="3">
    <location>
        <begin position="21"/>
        <end position="454"/>
    </location>
</feature>
<evidence type="ECO:0000313" key="5">
    <source>
        <dbReference type="Proteomes" id="UP001197093"/>
    </source>
</evidence>
<name>A0AAD4ETA5_9PEZI</name>
<feature type="region of interest" description="Disordered" evidence="2">
    <location>
        <begin position="591"/>
        <end position="839"/>
    </location>
</feature>
<evidence type="ECO:0000256" key="2">
    <source>
        <dbReference type="SAM" id="MobiDB-lite"/>
    </source>
</evidence>
<dbReference type="PROSITE" id="PS50211">
    <property type="entry name" value="DENN"/>
    <property type="match status" value="1"/>
</dbReference>
<evidence type="ECO:0000259" key="3">
    <source>
        <dbReference type="PROSITE" id="PS50211"/>
    </source>
</evidence>
<reference evidence="4" key="1">
    <citation type="submission" date="2023-02" db="EMBL/GenBank/DDBJ databases">
        <authorList>
            <person name="Palmer J.M."/>
        </authorList>
    </citation>
    <scope>NUCLEOTIDE SEQUENCE</scope>
    <source>
        <strain evidence="4">FW57</strain>
    </source>
</reference>
<protein>
    <recommendedName>
        <fullName evidence="3">UDENN domain-containing protein</fullName>
    </recommendedName>
</protein>
<evidence type="ECO:0000256" key="1">
    <source>
        <dbReference type="ARBA" id="ARBA00038178"/>
    </source>
</evidence>
<evidence type="ECO:0000313" key="4">
    <source>
        <dbReference type="EMBL" id="KAG7286960.1"/>
    </source>
</evidence>
<feature type="compositionally biased region" description="Low complexity" evidence="2">
    <location>
        <begin position="591"/>
        <end position="637"/>
    </location>
</feature>
<sequence length="839" mass="90889">MSAPPTPTTTTEKGASSGFTPLVAVVDFHHARGPEVETWFGVEEGRDPAAEYDWTLLPFMALSDGAHALTEDFSYFTLLRPAITTASPNPAPATSLFGISCTRQMDAAQLLVRPPDVTRSTVQKAVVVIADSPQYFGVLRERLSVVTKAWFAQREFTDVEILRRFQESLADEKARGLMHEDEDRDQYLGLSLRELVREFRWQTLVLLKCCLLQPKFSLISLIPGLLRNLQDSAGPELDSYEKSLTTPTSLRTSDRNSLLSYMGLPLQIFGKGSLFGPYTPLQQLDILADFGTKSYIVGSTNSLLLQQKDRYSDILINLDEGTINITSPSLKAALQLSTPDRRWIDFITQNVNDTWDDANPSRPKTMGYVGSEEFIRVQFEEYLLSLIASVKYRAHLAKHAHNPRIMLLPDIEGDPSTDFGPDFIDAWTRTENHRLWAAHTDSHLFDIIEPRHPCAGGLTIDDIQRRITQQVQDLHWDERFAVGKEVLGRNLAAGREKASTLFNKLYADMEGMREAQRRKNEEARAAHHSNHNHNHNPAGDGQHGEKNGTATTPAVGVDLAKAQQTMQAVGSKAGAFVNSWAAWAGEKRRAAAAGWGKSSTTTSTTTNSSSSGGDNTPTSPSGTSSGWGASWGRAAGSKNRTSQAPAAAPTLSNDAATTTTTTPSVEKSTNRTSISSLPFRNNHNKTVEYSTADPESRPLNRNSGASISTTISDRSFGLGTVASTPTTTATTTATTTSVHAPGDGSATPTPALSSSAKTNGTGTGARTETETETANVPAASAEKVGEVSPPSSVHEKKKNGKEEEEEEEASPSPHPNAATDDAAEAKGAWETTTTTTTTR</sequence>
<feature type="compositionally biased region" description="Polar residues" evidence="2">
    <location>
        <begin position="663"/>
        <end position="681"/>
    </location>
</feature>
<dbReference type="Pfam" id="PF09794">
    <property type="entry name" value="Avl9"/>
    <property type="match status" value="1"/>
</dbReference>
<feature type="compositionally biased region" description="Low complexity" evidence="2">
    <location>
        <begin position="720"/>
        <end position="766"/>
    </location>
</feature>
<dbReference type="PANTHER" id="PTHR31017">
    <property type="entry name" value="LATE SECRETORY PATHWAY PROTEIN AVL9-RELATED"/>
    <property type="match status" value="1"/>
</dbReference>
<keyword evidence="5" id="KW-1185">Reference proteome</keyword>
<dbReference type="InterPro" id="IPR037516">
    <property type="entry name" value="Tripartite_DENN"/>
</dbReference>
<dbReference type="GO" id="GO:0005737">
    <property type="term" value="C:cytoplasm"/>
    <property type="evidence" value="ECO:0007669"/>
    <property type="project" value="TreeGrafter"/>
</dbReference>
<comment type="caution">
    <text evidence="4">The sequence shown here is derived from an EMBL/GenBank/DDBJ whole genome shotgun (WGS) entry which is preliminary data.</text>
</comment>
<feature type="compositionally biased region" description="Basic and acidic residues" evidence="2">
    <location>
        <begin position="512"/>
        <end position="525"/>
    </location>
</feature>
<proteinExistence type="inferred from homology"/>
<dbReference type="AlphaFoldDB" id="A0AAD4ETA5"/>
<dbReference type="PANTHER" id="PTHR31017:SF1">
    <property type="entry name" value="LATE SECRETORY PATHWAY PROTEIN AVL9 HOMOLOG"/>
    <property type="match status" value="1"/>
</dbReference>
<feature type="region of interest" description="Disordered" evidence="2">
    <location>
        <begin position="512"/>
        <end position="552"/>
    </location>
</feature>
<dbReference type="InterPro" id="IPR051731">
    <property type="entry name" value="DENND11/AVL9_GEFs"/>
</dbReference>
<dbReference type="EMBL" id="JAHCVI010000003">
    <property type="protein sequence ID" value="KAG7286960.1"/>
    <property type="molecule type" value="Genomic_DNA"/>
</dbReference>
<organism evidence="4 5">
    <name type="scientific">Staphylotrichum longicolle</name>
    <dbReference type="NCBI Taxonomy" id="669026"/>
    <lineage>
        <taxon>Eukaryota</taxon>
        <taxon>Fungi</taxon>
        <taxon>Dikarya</taxon>
        <taxon>Ascomycota</taxon>
        <taxon>Pezizomycotina</taxon>
        <taxon>Sordariomycetes</taxon>
        <taxon>Sordariomycetidae</taxon>
        <taxon>Sordariales</taxon>
        <taxon>Chaetomiaceae</taxon>
        <taxon>Staphylotrichum</taxon>
    </lineage>
</organism>
<comment type="similarity">
    <text evidence="1">Belongs to the AVL9 family.</text>
</comment>
<feature type="compositionally biased region" description="Low complexity" evidence="2">
    <location>
        <begin position="817"/>
        <end position="839"/>
    </location>
</feature>
<dbReference type="InterPro" id="IPR018307">
    <property type="entry name" value="ABL9/DENND6_dom"/>
</dbReference>
<gene>
    <name evidence="4" type="ORF">NEMBOFW57_006460</name>
</gene>
<feature type="compositionally biased region" description="Polar residues" evidence="2">
    <location>
        <begin position="699"/>
        <end position="713"/>
    </location>
</feature>
<feature type="compositionally biased region" description="Polar residues" evidence="2">
    <location>
        <begin position="638"/>
        <end position="656"/>
    </location>
</feature>
<accession>A0AAD4ETA5</accession>